<feature type="modified residue" description="4-aspartylphosphate" evidence="3">
    <location>
        <position position="108"/>
    </location>
</feature>
<keyword evidence="6" id="KW-1185">Reference proteome</keyword>
<dbReference type="Pfam" id="PF00072">
    <property type="entry name" value="Response_reg"/>
    <property type="match status" value="1"/>
</dbReference>
<dbReference type="Proteomes" id="UP001302316">
    <property type="component" value="Unassembled WGS sequence"/>
</dbReference>
<evidence type="ECO:0000313" key="5">
    <source>
        <dbReference type="EMBL" id="MEA5445395.1"/>
    </source>
</evidence>
<proteinExistence type="predicted"/>
<dbReference type="InterPro" id="IPR011006">
    <property type="entry name" value="CheY-like_superfamily"/>
</dbReference>
<evidence type="ECO:0000259" key="4">
    <source>
        <dbReference type="PROSITE" id="PS50110"/>
    </source>
</evidence>
<dbReference type="RefSeq" id="WP_346051023.1">
    <property type="nucleotide sequence ID" value="NZ_JAYGII010000009.1"/>
</dbReference>
<keyword evidence="1 3" id="KW-0597">Phosphoprotein</keyword>
<feature type="domain" description="Response regulatory" evidence="4">
    <location>
        <begin position="59"/>
        <end position="175"/>
    </location>
</feature>
<dbReference type="PANTHER" id="PTHR45339">
    <property type="entry name" value="HYBRID SIGNAL TRANSDUCTION HISTIDINE KINASE J"/>
    <property type="match status" value="1"/>
</dbReference>
<organism evidence="5 6">
    <name type="scientific">Natronospira elongata</name>
    <dbReference type="NCBI Taxonomy" id="3110268"/>
    <lineage>
        <taxon>Bacteria</taxon>
        <taxon>Pseudomonadati</taxon>
        <taxon>Pseudomonadota</taxon>
        <taxon>Gammaproteobacteria</taxon>
        <taxon>Natronospirales</taxon>
        <taxon>Natronospiraceae</taxon>
        <taxon>Natronospira</taxon>
    </lineage>
</organism>
<reference evidence="5 6" key="1">
    <citation type="submission" date="2023-12" db="EMBL/GenBank/DDBJ databases">
        <title>Whole-genome sequencing of halo(alkali)philic microorganisms from hypersaline lakes.</title>
        <authorList>
            <person name="Sorokin D.Y."/>
            <person name="Merkel A.Y."/>
            <person name="Messina E."/>
            <person name="Yakimov M."/>
        </authorList>
    </citation>
    <scope>NUCLEOTIDE SEQUENCE [LARGE SCALE GENOMIC DNA]</scope>
    <source>
        <strain evidence="5 6">AB-CW1</strain>
    </source>
</reference>
<sequence>MSGLARLINDLGLDADLEARFQREPREVIQDYGLSREEEEALVFGWPADESAGQMNRAHVLVVEDEPVNRDLMVEFLEMEGFSVDAAGDGEEALRYCRDQAPDIVLMDINLPILSGLEATRELRDWPSMTAVPVIALSAQSEPPHRQAAEAAGCTVFEPKPVNFPRLLRLMQCLLLARRV</sequence>
<dbReference type="Gene3D" id="3.40.50.2300">
    <property type="match status" value="1"/>
</dbReference>
<dbReference type="PROSITE" id="PS50110">
    <property type="entry name" value="RESPONSE_REGULATORY"/>
    <property type="match status" value="1"/>
</dbReference>
<keyword evidence="2" id="KW-0902">Two-component regulatory system</keyword>
<evidence type="ECO:0000313" key="6">
    <source>
        <dbReference type="Proteomes" id="UP001302316"/>
    </source>
</evidence>
<evidence type="ECO:0000256" key="2">
    <source>
        <dbReference type="ARBA" id="ARBA00023012"/>
    </source>
</evidence>
<protein>
    <submittedName>
        <fullName evidence="5">Response regulator</fullName>
    </submittedName>
</protein>
<dbReference type="SUPFAM" id="SSF52172">
    <property type="entry name" value="CheY-like"/>
    <property type="match status" value="1"/>
</dbReference>
<name>A0AAP6ML68_9GAMM</name>
<dbReference type="GO" id="GO:0000160">
    <property type="term" value="P:phosphorelay signal transduction system"/>
    <property type="evidence" value="ECO:0007669"/>
    <property type="project" value="UniProtKB-KW"/>
</dbReference>
<comment type="caution">
    <text evidence="5">The sequence shown here is derived from an EMBL/GenBank/DDBJ whole genome shotgun (WGS) entry which is preliminary data.</text>
</comment>
<dbReference type="CDD" id="cd17546">
    <property type="entry name" value="REC_hyHK_CKI1_RcsC-like"/>
    <property type="match status" value="1"/>
</dbReference>
<evidence type="ECO:0000256" key="3">
    <source>
        <dbReference type="PROSITE-ProRule" id="PRU00169"/>
    </source>
</evidence>
<gene>
    <name evidence="5" type="ORF">VCB98_06145</name>
</gene>
<evidence type="ECO:0000256" key="1">
    <source>
        <dbReference type="ARBA" id="ARBA00022553"/>
    </source>
</evidence>
<dbReference type="AlphaFoldDB" id="A0AAP6ML68"/>
<accession>A0AAP6ML68</accession>
<dbReference type="InterPro" id="IPR001789">
    <property type="entry name" value="Sig_transdc_resp-reg_receiver"/>
</dbReference>
<dbReference type="SMART" id="SM00448">
    <property type="entry name" value="REC"/>
    <property type="match status" value="1"/>
</dbReference>
<dbReference type="PANTHER" id="PTHR45339:SF1">
    <property type="entry name" value="HYBRID SIGNAL TRANSDUCTION HISTIDINE KINASE J"/>
    <property type="match status" value="1"/>
</dbReference>
<dbReference type="EMBL" id="JAYGII010000009">
    <property type="protein sequence ID" value="MEA5445395.1"/>
    <property type="molecule type" value="Genomic_DNA"/>
</dbReference>